<feature type="transmembrane region" description="Helical" evidence="1">
    <location>
        <begin position="193"/>
        <end position="212"/>
    </location>
</feature>
<organism evidence="2 3">
    <name type="scientific">Ramlibacter tataouinensis</name>
    <dbReference type="NCBI Taxonomy" id="94132"/>
    <lineage>
        <taxon>Bacteria</taxon>
        <taxon>Pseudomonadati</taxon>
        <taxon>Pseudomonadota</taxon>
        <taxon>Betaproteobacteria</taxon>
        <taxon>Burkholderiales</taxon>
        <taxon>Comamonadaceae</taxon>
        <taxon>Ramlibacter</taxon>
    </lineage>
</organism>
<keyword evidence="1" id="KW-0472">Membrane</keyword>
<gene>
    <name evidence="2" type="ORF">UC35_20070</name>
</gene>
<protein>
    <submittedName>
        <fullName evidence="2">Uncharacterized protein</fullName>
    </submittedName>
</protein>
<dbReference type="EMBL" id="CP010951">
    <property type="protein sequence ID" value="AMO24712.1"/>
    <property type="molecule type" value="Genomic_DNA"/>
</dbReference>
<keyword evidence="1" id="KW-1133">Transmembrane helix</keyword>
<proteinExistence type="predicted"/>
<name>A0A127K135_9BURK</name>
<keyword evidence="3" id="KW-1185">Reference proteome</keyword>
<dbReference type="AlphaFoldDB" id="A0A127K135"/>
<evidence type="ECO:0000256" key="1">
    <source>
        <dbReference type="SAM" id="Phobius"/>
    </source>
</evidence>
<keyword evidence="1" id="KW-0812">Transmembrane</keyword>
<sequence>MEETLYHVQLEGRSVGPYDRRTIIGMRIRKALTSADVLIGRDGSRSTVADLIGRRGPAFSPTRTGSFSLVQATYTAALVRRAARGAGIPLFRGEMEARVQSDVLRLAGRFRRNFAWKEDRVKIPLKDFVHARVRGSLVDLCLRAVNGRRLHRVTLELFTPEAAGEFVDWLPEATPFPENAGRLGAAGLPVQPLMAAALGVVLTVGIVLMAVLRHSR</sequence>
<evidence type="ECO:0000313" key="3">
    <source>
        <dbReference type="Proteomes" id="UP000070433"/>
    </source>
</evidence>
<reference evidence="2 3" key="1">
    <citation type="journal article" date="2014" name="Int. J. Syst. Evol. Microbiol.">
        <title>Ramlibacter solisilvae sp. nov., isolated from forest soil, and emended description of the genus Ramlibacter.</title>
        <authorList>
            <person name="Lee H.J."/>
            <person name="Lee S.H."/>
            <person name="Lee S.S."/>
            <person name="Lee J.S."/>
            <person name="Kim Y."/>
            <person name="Kim S.C."/>
            <person name="Jeon C.O."/>
        </authorList>
    </citation>
    <scope>NUCLEOTIDE SEQUENCE [LARGE SCALE GENOMIC DNA]</scope>
    <source>
        <strain evidence="2 3">5-10</strain>
    </source>
</reference>
<dbReference type="Proteomes" id="UP000070433">
    <property type="component" value="Chromosome"/>
</dbReference>
<accession>A0A127K135</accession>
<evidence type="ECO:0000313" key="2">
    <source>
        <dbReference type="EMBL" id="AMO24712.1"/>
    </source>
</evidence>